<dbReference type="PANTHER" id="PTHR42850:SF7">
    <property type="entry name" value="BIS(5'-NUCLEOSYL)-TETRAPHOSPHATASE PRPE [ASYMMETRICAL]"/>
    <property type="match status" value="1"/>
</dbReference>
<dbReference type="SUPFAM" id="SSF56300">
    <property type="entry name" value="Metallo-dependent phosphatases"/>
    <property type="match status" value="1"/>
</dbReference>
<dbReference type="GO" id="GO:0016791">
    <property type="term" value="F:phosphatase activity"/>
    <property type="evidence" value="ECO:0007669"/>
    <property type="project" value="TreeGrafter"/>
</dbReference>
<name>A0A1T1HA72_OCELI</name>
<protein>
    <submittedName>
        <fullName evidence="2">Serine/threonine protein phosphatase</fullName>
    </submittedName>
</protein>
<evidence type="ECO:0000313" key="2">
    <source>
        <dbReference type="EMBL" id="OOV86732.1"/>
    </source>
</evidence>
<dbReference type="Gene3D" id="3.60.21.10">
    <property type="match status" value="1"/>
</dbReference>
<dbReference type="InterPro" id="IPR004843">
    <property type="entry name" value="Calcineurin-like_PHP"/>
</dbReference>
<dbReference type="GO" id="GO:0005737">
    <property type="term" value="C:cytoplasm"/>
    <property type="evidence" value="ECO:0007669"/>
    <property type="project" value="TreeGrafter"/>
</dbReference>
<dbReference type="InterPro" id="IPR050126">
    <property type="entry name" value="Ap4A_hydrolase"/>
</dbReference>
<keyword evidence="3" id="KW-1185">Reference proteome</keyword>
<dbReference type="Pfam" id="PF00149">
    <property type="entry name" value="Metallophos"/>
    <property type="match status" value="1"/>
</dbReference>
<evidence type="ECO:0000313" key="3">
    <source>
        <dbReference type="Proteomes" id="UP000190064"/>
    </source>
</evidence>
<proteinExistence type="predicted"/>
<dbReference type="InterPro" id="IPR029052">
    <property type="entry name" value="Metallo-depent_PP-like"/>
</dbReference>
<gene>
    <name evidence="2" type="ORF">BTA35_0212005</name>
</gene>
<dbReference type="STRING" id="966.BTA35_0212005"/>
<dbReference type="PANTHER" id="PTHR42850">
    <property type="entry name" value="METALLOPHOSPHOESTERASE"/>
    <property type="match status" value="1"/>
</dbReference>
<organism evidence="2 3">
    <name type="scientific">Oceanospirillum linum</name>
    <dbReference type="NCBI Taxonomy" id="966"/>
    <lineage>
        <taxon>Bacteria</taxon>
        <taxon>Pseudomonadati</taxon>
        <taxon>Pseudomonadota</taxon>
        <taxon>Gammaproteobacteria</taxon>
        <taxon>Oceanospirillales</taxon>
        <taxon>Oceanospirillaceae</taxon>
        <taxon>Oceanospirillum</taxon>
    </lineage>
</organism>
<comment type="caution">
    <text evidence="2">The sequence shown here is derived from an EMBL/GenBank/DDBJ whole genome shotgun (WGS) entry which is preliminary data.</text>
</comment>
<accession>A0A1T1HA72</accession>
<dbReference type="EMBL" id="MTSD02000005">
    <property type="protein sequence ID" value="OOV86732.1"/>
    <property type="molecule type" value="Genomic_DNA"/>
</dbReference>
<dbReference type="AlphaFoldDB" id="A0A1T1HA72"/>
<feature type="domain" description="Calcineurin-like phosphoesterase" evidence="1">
    <location>
        <begin position="9"/>
        <end position="173"/>
    </location>
</feature>
<sequence length="325" mass="37645">MPDASGYDLIGDIHGCAHTLERLLLQMDYRKSNGAWRHPERKIVFLGDIVDRGPRIRESLELVYSMVQAGEAVCIMGNHEHNALTYCTPAPEGFADDYLRSHNPRHTRLIRETLDQFAGAQDEWALYLDWFRTLPLYIESEAFRVVHASWDRRLIQRLRDEYSTDKITYDLLIESVQPGSFGFHLMEHLTRGSHIRLPEGIEIHGGDGFTRRTFRTHFWAENPKTYGDVIFQPDNLPGNLEDRALSEQEKAALLHYARDERPLFIGHYWCEGVPALVTPNIACLDYSAVKYGKLACYRYSGETQLDARNFVWISVDRDENRERQS</sequence>
<reference evidence="2" key="1">
    <citation type="submission" date="2017-02" db="EMBL/GenBank/DDBJ databases">
        <title>Draft Genome Sequence of the Salt Water Bacterium Oceanospirillum linum ATCC 11336.</title>
        <authorList>
            <person name="Trachtenberg A.M."/>
            <person name="Carney J.G."/>
            <person name="Linnane J.D."/>
            <person name="Rheaume B.A."/>
            <person name="Pitts N.L."/>
            <person name="Mykles D.L."/>
            <person name="Maclea K.S."/>
        </authorList>
    </citation>
    <scope>NUCLEOTIDE SEQUENCE [LARGE SCALE GENOMIC DNA]</scope>
    <source>
        <strain evidence="2">ATCC 11336</strain>
    </source>
</reference>
<evidence type="ECO:0000259" key="1">
    <source>
        <dbReference type="Pfam" id="PF00149"/>
    </source>
</evidence>
<dbReference type="Proteomes" id="UP000190064">
    <property type="component" value="Unassembled WGS sequence"/>
</dbReference>